<comment type="catalytic activity">
    <reaction evidence="8">
        <text>guanosine(9) in tRNA + S-adenosyl-L-methionine = N(1)-methylguanosine(9) in tRNA + S-adenosyl-L-homocysteine + H(+)</text>
        <dbReference type="Rhea" id="RHEA:43156"/>
        <dbReference type="Rhea" id="RHEA-COMP:10367"/>
        <dbReference type="Rhea" id="RHEA-COMP:10368"/>
        <dbReference type="ChEBI" id="CHEBI:15378"/>
        <dbReference type="ChEBI" id="CHEBI:57856"/>
        <dbReference type="ChEBI" id="CHEBI:59789"/>
        <dbReference type="ChEBI" id="CHEBI:73542"/>
        <dbReference type="ChEBI" id="CHEBI:74269"/>
        <dbReference type="EC" id="2.1.1.221"/>
    </reaction>
</comment>
<keyword evidence="5" id="KW-0949">S-adenosyl-L-methionine</keyword>
<organism evidence="11 12">
    <name type="scientific">Anthostomella pinea</name>
    <dbReference type="NCBI Taxonomy" id="933095"/>
    <lineage>
        <taxon>Eukaryota</taxon>
        <taxon>Fungi</taxon>
        <taxon>Dikarya</taxon>
        <taxon>Ascomycota</taxon>
        <taxon>Pezizomycotina</taxon>
        <taxon>Sordariomycetes</taxon>
        <taxon>Xylariomycetidae</taxon>
        <taxon>Xylariales</taxon>
        <taxon>Xylariaceae</taxon>
        <taxon>Anthostomella</taxon>
    </lineage>
</organism>
<evidence type="ECO:0000256" key="4">
    <source>
        <dbReference type="ARBA" id="ARBA00022679"/>
    </source>
</evidence>
<dbReference type="GO" id="GO:0052905">
    <property type="term" value="F:tRNA (guanosine(9)-N1)-methyltransferase activity"/>
    <property type="evidence" value="ECO:0007669"/>
    <property type="project" value="UniProtKB-EC"/>
</dbReference>
<dbReference type="EMBL" id="CAUWAG010000012">
    <property type="protein sequence ID" value="CAJ2509228.1"/>
    <property type="molecule type" value="Genomic_DNA"/>
</dbReference>
<dbReference type="InterPro" id="IPR038459">
    <property type="entry name" value="MT_TRM10-typ_sf"/>
</dbReference>
<protein>
    <recommendedName>
        <fullName evidence="2">tRNA (guanine(9)-N1)-methyltransferase</fullName>
        <ecNumber evidence="1">2.1.1.221</ecNumber>
    </recommendedName>
    <alternativeName>
        <fullName evidence="7">tRNA methyltransferase 10</fullName>
    </alternativeName>
    <alternativeName>
        <fullName evidence="6">tRNA(m1G9)-methyltransferase</fullName>
    </alternativeName>
</protein>
<evidence type="ECO:0000259" key="10">
    <source>
        <dbReference type="PROSITE" id="PS51675"/>
    </source>
</evidence>
<evidence type="ECO:0000256" key="9">
    <source>
        <dbReference type="SAM" id="MobiDB-lite"/>
    </source>
</evidence>
<sequence length="528" mass="59454">MEVPDTAGLETVAAQKSEIKAREELDRPLETLPSTTDTRGTKRTATDMESSHAVTSVDVGAEGSEDADITTEAPTLSKNQQRKEKRRKLWEEKKKERRVIRKEKRHDRKDRLRQEREEEIAAAAAEGREPVLHDARKQKPKGKIDIPVTVILDCQFEEYMMEKEWTSLTNQVTRCYSDNRNAQFPIHMFISSYGGEMKKRHEGVLQNQCKHWKNVHFVEGDFMEAAAEAKELMQGPRGGRTIELLQQSSPADSLKLLEPTKKKRWRDAPVPAPELEAEDVDKSIVYLTADSPYVLERLEPNTCYVLGGIIDKNREKGLCHKIACEKNVRTARLPIGEYMVLQHRHILATNHVMEIMLKWLETGDWGTAFMQVIPARKGGALKEDEESPEVASGDTPQETPQDQPQDDDVAVEVIQVESTNPEEQGQPVNEDADGAVEVDGENSEMGLQKNSLGQQRWSDPREDDPSTKTTQVGSVEAEDQGELDTGNAKNMVKVEGENSDEGLQKNSLDQQRWSAPPLDQEEDEAAAL</sequence>
<reference evidence="11" key="1">
    <citation type="submission" date="2023-10" db="EMBL/GenBank/DDBJ databases">
        <authorList>
            <person name="Hackl T."/>
        </authorList>
    </citation>
    <scope>NUCLEOTIDE SEQUENCE</scope>
</reference>
<keyword evidence="12" id="KW-1185">Reference proteome</keyword>
<name>A0AAI8YLG2_9PEZI</name>
<evidence type="ECO:0000256" key="7">
    <source>
        <dbReference type="ARBA" id="ARBA00032166"/>
    </source>
</evidence>
<dbReference type="GO" id="GO:0005634">
    <property type="term" value="C:nucleus"/>
    <property type="evidence" value="ECO:0007669"/>
    <property type="project" value="TreeGrafter"/>
</dbReference>
<keyword evidence="3" id="KW-0489">Methyltransferase</keyword>
<feature type="compositionally biased region" description="Basic residues" evidence="9">
    <location>
        <begin position="95"/>
        <end position="108"/>
    </location>
</feature>
<dbReference type="PROSITE" id="PS51675">
    <property type="entry name" value="SAM_MT_TRM10"/>
    <property type="match status" value="1"/>
</dbReference>
<feature type="region of interest" description="Disordered" evidence="9">
    <location>
        <begin position="1"/>
        <end position="89"/>
    </location>
</feature>
<evidence type="ECO:0000313" key="11">
    <source>
        <dbReference type="EMBL" id="CAJ2509228.1"/>
    </source>
</evidence>
<evidence type="ECO:0000256" key="1">
    <source>
        <dbReference type="ARBA" id="ARBA00012797"/>
    </source>
</evidence>
<feature type="compositionally biased region" description="Polar residues" evidence="9">
    <location>
        <begin position="504"/>
        <end position="513"/>
    </location>
</feature>
<dbReference type="GO" id="GO:0000049">
    <property type="term" value="F:tRNA binding"/>
    <property type="evidence" value="ECO:0007669"/>
    <property type="project" value="TreeGrafter"/>
</dbReference>
<feature type="domain" description="SAM-dependent MTase TRM10-type" evidence="10">
    <location>
        <begin position="135"/>
        <end position="380"/>
    </location>
</feature>
<feature type="compositionally biased region" description="Low complexity" evidence="9">
    <location>
        <begin position="394"/>
        <end position="403"/>
    </location>
</feature>
<feature type="compositionally biased region" description="Basic and acidic residues" evidence="9">
    <location>
        <begin position="17"/>
        <end position="29"/>
    </location>
</feature>
<feature type="region of interest" description="Disordered" evidence="9">
    <location>
        <begin position="440"/>
        <end position="528"/>
    </location>
</feature>
<dbReference type="InterPro" id="IPR007356">
    <property type="entry name" value="tRNA_m1G_MeTrfase_euk"/>
</dbReference>
<evidence type="ECO:0000256" key="6">
    <source>
        <dbReference type="ARBA" id="ARBA00031792"/>
    </source>
</evidence>
<dbReference type="CDD" id="cd18089">
    <property type="entry name" value="SPOUT_Trm10-like"/>
    <property type="match status" value="1"/>
</dbReference>
<evidence type="ECO:0000256" key="3">
    <source>
        <dbReference type="ARBA" id="ARBA00022603"/>
    </source>
</evidence>
<dbReference type="PANTHER" id="PTHR13563">
    <property type="entry name" value="TRNA (GUANINE-9-) METHYLTRANSFERASE"/>
    <property type="match status" value="1"/>
</dbReference>
<evidence type="ECO:0000313" key="12">
    <source>
        <dbReference type="Proteomes" id="UP001295740"/>
    </source>
</evidence>
<feature type="compositionally biased region" description="Polar residues" evidence="9">
    <location>
        <begin position="448"/>
        <end position="457"/>
    </location>
</feature>
<evidence type="ECO:0000256" key="8">
    <source>
        <dbReference type="ARBA" id="ARBA00048434"/>
    </source>
</evidence>
<accession>A0AAI8YLG2</accession>
<keyword evidence="4" id="KW-0808">Transferase</keyword>
<evidence type="ECO:0000256" key="5">
    <source>
        <dbReference type="ARBA" id="ARBA00022691"/>
    </source>
</evidence>
<dbReference type="PANTHER" id="PTHR13563:SF13">
    <property type="entry name" value="TRNA METHYLTRANSFERASE 10 HOMOLOG A"/>
    <property type="match status" value="1"/>
</dbReference>
<dbReference type="GO" id="GO:0002939">
    <property type="term" value="P:tRNA N1-guanine methylation"/>
    <property type="evidence" value="ECO:0007669"/>
    <property type="project" value="TreeGrafter"/>
</dbReference>
<dbReference type="InterPro" id="IPR028564">
    <property type="entry name" value="MT_TRM10-typ"/>
</dbReference>
<feature type="region of interest" description="Disordered" evidence="9">
    <location>
        <begin position="379"/>
        <end position="406"/>
    </location>
</feature>
<dbReference type="EC" id="2.1.1.221" evidence="1"/>
<dbReference type="AlphaFoldDB" id="A0AAI8YLG2"/>
<feature type="region of interest" description="Disordered" evidence="9">
    <location>
        <begin position="95"/>
        <end position="114"/>
    </location>
</feature>
<proteinExistence type="predicted"/>
<dbReference type="Gene3D" id="3.40.1280.30">
    <property type="match status" value="1"/>
</dbReference>
<evidence type="ECO:0000256" key="2">
    <source>
        <dbReference type="ARBA" id="ARBA00020451"/>
    </source>
</evidence>
<feature type="compositionally biased region" description="Acidic residues" evidence="9">
    <location>
        <begin position="519"/>
        <end position="528"/>
    </location>
</feature>
<gene>
    <name evidence="11" type="ORF">KHLLAP_LOCUS9696</name>
</gene>
<dbReference type="Proteomes" id="UP001295740">
    <property type="component" value="Unassembled WGS sequence"/>
</dbReference>
<comment type="caution">
    <text evidence="11">The sequence shown here is derived from an EMBL/GenBank/DDBJ whole genome shotgun (WGS) entry which is preliminary data.</text>
</comment>